<sequence>MRSFPLFKLACFATFFSLAAISSEAQNKYIKLSGSYHAGLGSNPVNSGSGNINSGGFSTRNERVGINYGKGAVFNAAFGYMFTGNIGVEMGLGYLKGRKITTESSYYYPEYYITETNNYETYSRMTLLQPAVVLITESGKLKPYAKLGILLAFGTIYEKQADALYSASREISAEYSGGYGFGFQSAAGLTLQASDKLDFFMEFTMNNLSYAPEKWAITGAKENGGDVMYKYEKEITFSDEYFQDYNAKGEPVKVTEGHRIHLPMSTMGIGFGVKANF</sequence>
<gene>
    <name evidence="2" type="ORF">ACFPIB_10120</name>
</gene>
<dbReference type="EMBL" id="JBHSKT010000005">
    <property type="protein sequence ID" value="MFC5270967.1"/>
    <property type="molecule type" value="Genomic_DNA"/>
</dbReference>
<feature type="chain" id="PRO_5045927981" description="Outer membrane protein beta-barrel domain-containing protein" evidence="1">
    <location>
        <begin position="20"/>
        <end position="277"/>
    </location>
</feature>
<dbReference type="InterPro" id="IPR011250">
    <property type="entry name" value="OMP/PagP_B-barrel"/>
</dbReference>
<dbReference type="SUPFAM" id="SSF56925">
    <property type="entry name" value="OMPA-like"/>
    <property type="match status" value="1"/>
</dbReference>
<reference evidence="3" key="1">
    <citation type="journal article" date="2019" name="Int. J. Syst. Evol. Microbiol.">
        <title>The Global Catalogue of Microorganisms (GCM) 10K type strain sequencing project: providing services to taxonomists for standard genome sequencing and annotation.</title>
        <authorList>
            <consortium name="The Broad Institute Genomics Platform"/>
            <consortium name="The Broad Institute Genome Sequencing Center for Infectious Disease"/>
            <person name="Wu L."/>
            <person name="Ma J."/>
        </authorList>
    </citation>
    <scope>NUCLEOTIDE SEQUENCE [LARGE SCALE GENOMIC DNA]</scope>
    <source>
        <strain evidence="3">KACC 12602</strain>
    </source>
</reference>
<evidence type="ECO:0000313" key="3">
    <source>
        <dbReference type="Proteomes" id="UP001596161"/>
    </source>
</evidence>
<organism evidence="2 3">
    <name type="scientific">Adhaeribacter terreus</name>
    <dbReference type="NCBI Taxonomy" id="529703"/>
    <lineage>
        <taxon>Bacteria</taxon>
        <taxon>Pseudomonadati</taxon>
        <taxon>Bacteroidota</taxon>
        <taxon>Cytophagia</taxon>
        <taxon>Cytophagales</taxon>
        <taxon>Hymenobacteraceae</taxon>
        <taxon>Adhaeribacter</taxon>
    </lineage>
</organism>
<dbReference type="RefSeq" id="WP_378017335.1">
    <property type="nucleotide sequence ID" value="NZ_JBHSKT010000005.1"/>
</dbReference>
<evidence type="ECO:0000313" key="2">
    <source>
        <dbReference type="EMBL" id="MFC5270967.1"/>
    </source>
</evidence>
<keyword evidence="1" id="KW-0732">Signal</keyword>
<keyword evidence="3" id="KW-1185">Reference proteome</keyword>
<protein>
    <recommendedName>
        <fullName evidence="4">Outer membrane protein beta-barrel domain-containing protein</fullName>
    </recommendedName>
</protein>
<evidence type="ECO:0008006" key="4">
    <source>
        <dbReference type="Google" id="ProtNLM"/>
    </source>
</evidence>
<proteinExistence type="predicted"/>
<evidence type="ECO:0000256" key="1">
    <source>
        <dbReference type="SAM" id="SignalP"/>
    </source>
</evidence>
<comment type="caution">
    <text evidence="2">The sequence shown here is derived from an EMBL/GenBank/DDBJ whole genome shotgun (WGS) entry which is preliminary data.</text>
</comment>
<dbReference type="Proteomes" id="UP001596161">
    <property type="component" value="Unassembled WGS sequence"/>
</dbReference>
<name>A0ABW0EAU0_9BACT</name>
<accession>A0ABW0EAU0</accession>
<feature type="signal peptide" evidence="1">
    <location>
        <begin position="1"/>
        <end position="19"/>
    </location>
</feature>
<dbReference type="Gene3D" id="2.40.160.20">
    <property type="match status" value="1"/>
</dbReference>